<evidence type="ECO:0000259" key="5">
    <source>
        <dbReference type="PROSITE" id="PS50977"/>
    </source>
</evidence>
<gene>
    <name evidence="6" type="ORF">Psuf_069640</name>
</gene>
<dbReference type="Pfam" id="PF00440">
    <property type="entry name" value="TetR_N"/>
    <property type="match status" value="1"/>
</dbReference>
<dbReference type="Gene3D" id="1.10.357.10">
    <property type="entry name" value="Tetracycline Repressor, domain 2"/>
    <property type="match status" value="1"/>
</dbReference>
<dbReference type="InterPro" id="IPR004111">
    <property type="entry name" value="Repressor_TetR_C"/>
</dbReference>
<dbReference type="Proteomes" id="UP000503011">
    <property type="component" value="Chromosome"/>
</dbReference>
<organism evidence="6 7">
    <name type="scientific">Phytohabitans suffuscus</name>
    <dbReference type="NCBI Taxonomy" id="624315"/>
    <lineage>
        <taxon>Bacteria</taxon>
        <taxon>Bacillati</taxon>
        <taxon>Actinomycetota</taxon>
        <taxon>Actinomycetes</taxon>
        <taxon>Micromonosporales</taxon>
        <taxon>Micromonosporaceae</taxon>
    </lineage>
</organism>
<dbReference type="PANTHER" id="PTHR30055:SF151">
    <property type="entry name" value="TRANSCRIPTIONAL REGULATORY PROTEIN"/>
    <property type="match status" value="1"/>
</dbReference>
<dbReference type="GO" id="GO:0000976">
    <property type="term" value="F:transcription cis-regulatory region binding"/>
    <property type="evidence" value="ECO:0007669"/>
    <property type="project" value="TreeGrafter"/>
</dbReference>
<dbReference type="RefSeq" id="WP_173161617.1">
    <property type="nucleotide sequence ID" value="NZ_AP022871.1"/>
</dbReference>
<dbReference type="Gene3D" id="1.10.10.60">
    <property type="entry name" value="Homeodomain-like"/>
    <property type="match status" value="1"/>
</dbReference>
<dbReference type="GO" id="GO:0003700">
    <property type="term" value="F:DNA-binding transcription factor activity"/>
    <property type="evidence" value="ECO:0007669"/>
    <property type="project" value="TreeGrafter"/>
</dbReference>
<protein>
    <recommendedName>
        <fullName evidence="5">HTH tetR-type domain-containing protein</fullName>
    </recommendedName>
</protein>
<dbReference type="InterPro" id="IPR050109">
    <property type="entry name" value="HTH-type_TetR-like_transc_reg"/>
</dbReference>
<evidence type="ECO:0000256" key="2">
    <source>
        <dbReference type="ARBA" id="ARBA00023125"/>
    </source>
</evidence>
<dbReference type="SUPFAM" id="SSF48498">
    <property type="entry name" value="Tetracyclin repressor-like, C-terminal domain"/>
    <property type="match status" value="1"/>
</dbReference>
<dbReference type="InterPro" id="IPR009057">
    <property type="entry name" value="Homeodomain-like_sf"/>
</dbReference>
<evidence type="ECO:0000256" key="1">
    <source>
        <dbReference type="ARBA" id="ARBA00023015"/>
    </source>
</evidence>
<keyword evidence="3" id="KW-0804">Transcription</keyword>
<dbReference type="PROSITE" id="PS50977">
    <property type="entry name" value="HTH_TETR_2"/>
    <property type="match status" value="1"/>
</dbReference>
<accession>A0A6F8YUY5</accession>
<feature type="DNA-binding region" description="H-T-H motif" evidence="4">
    <location>
        <begin position="43"/>
        <end position="62"/>
    </location>
</feature>
<evidence type="ECO:0000313" key="7">
    <source>
        <dbReference type="Proteomes" id="UP000503011"/>
    </source>
</evidence>
<keyword evidence="2 4" id="KW-0238">DNA-binding</keyword>
<dbReference type="SUPFAM" id="SSF46689">
    <property type="entry name" value="Homeodomain-like"/>
    <property type="match status" value="1"/>
</dbReference>
<dbReference type="PANTHER" id="PTHR30055">
    <property type="entry name" value="HTH-TYPE TRANSCRIPTIONAL REGULATOR RUTR"/>
    <property type="match status" value="1"/>
</dbReference>
<dbReference type="GO" id="GO:0045892">
    <property type="term" value="P:negative regulation of DNA-templated transcription"/>
    <property type="evidence" value="ECO:0007669"/>
    <property type="project" value="InterPro"/>
</dbReference>
<evidence type="ECO:0000256" key="4">
    <source>
        <dbReference type="PROSITE-ProRule" id="PRU00335"/>
    </source>
</evidence>
<dbReference type="EMBL" id="AP022871">
    <property type="protein sequence ID" value="BCB89651.1"/>
    <property type="molecule type" value="Genomic_DNA"/>
</dbReference>
<reference evidence="6 7" key="1">
    <citation type="submission" date="2020-03" db="EMBL/GenBank/DDBJ databases">
        <title>Whole genome shotgun sequence of Phytohabitans suffuscus NBRC 105367.</title>
        <authorList>
            <person name="Komaki H."/>
            <person name="Tamura T."/>
        </authorList>
    </citation>
    <scope>NUCLEOTIDE SEQUENCE [LARGE SCALE GENOMIC DNA]</scope>
    <source>
        <strain evidence="6 7">NBRC 105367</strain>
    </source>
</reference>
<sequence length="222" mass="24276">MDDPSLWARPRRGARGPAPEYGLADIATAAIRIATSGGLAAVSMRAVANQLGTTASTLYHYVASRDELLDLMVDTAMADFVVDPRPGRDWLSELERLAEAMLRHYLAQPWLLDARPARSVPGPNTLRWFEYCLEAMRSLDQPARTKMETIGVLSGVIVLFARNATAPAAFGFDALDPGRHPLLAAALTDLADDRPGPHLFQRTIRAVLTGLVNPPTHQSKRR</sequence>
<evidence type="ECO:0000256" key="3">
    <source>
        <dbReference type="ARBA" id="ARBA00023163"/>
    </source>
</evidence>
<evidence type="ECO:0000313" key="6">
    <source>
        <dbReference type="EMBL" id="BCB89651.1"/>
    </source>
</evidence>
<dbReference type="Pfam" id="PF02909">
    <property type="entry name" value="TetR_C_1"/>
    <property type="match status" value="1"/>
</dbReference>
<dbReference type="KEGG" id="psuu:Psuf_069640"/>
<keyword evidence="7" id="KW-1185">Reference proteome</keyword>
<proteinExistence type="predicted"/>
<feature type="domain" description="HTH tetR-type" evidence="5">
    <location>
        <begin position="20"/>
        <end position="80"/>
    </location>
</feature>
<keyword evidence="1" id="KW-0805">Transcription regulation</keyword>
<dbReference type="InterPro" id="IPR036271">
    <property type="entry name" value="Tet_transcr_reg_TetR-rel_C_sf"/>
</dbReference>
<dbReference type="InterPro" id="IPR001647">
    <property type="entry name" value="HTH_TetR"/>
</dbReference>
<reference evidence="6 7" key="2">
    <citation type="submission" date="2020-03" db="EMBL/GenBank/DDBJ databases">
        <authorList>
            <person name="Ichikawa N."/>
            <person name="Kimura A."/>
            <person name="Kitahashi Y."/>
            <person name="Uohara A."/>
        </authorList>
    </citation>
    <scope>NUCLEOTIDE SEQUENCE [LARGE SCALE GENOMIC DNA]</scope>
    <source>
        <strain evidence="6 7">NBRC 105367</strain>
    </source>
</reference>
<dbReference type="AlphaFoldDB" id="A0A6F8YUY5"/>
<name>A0A6F8YUY5_9ACTN</name>